<dbReference type="EMBL" id="MTKT01000299">
    <property type="protein sequence ID" value="OWM91331.1"/>
    <property type="molecule type" value="Genomic_DNA"/>
</dbReference>
<dbReference type="Proteomes" id="UP000197138">
    <property type="component" value="Unassembled WGS sequence"/>
</dbReference>
<evidence type="ECO:0000313" key="10">
    <source>
        <dbReference type="Proteomes" id="UP000233551"/>
    </source>
</evidence>
<evidence type="ECO:0000256" key="3">
    <source>
        <dbReference type="ARBA" id="ARBA00022833"/>
    </source>
</evidence>
<accession>A0A218Y3D3</accession>
<keyword evidence="3" id="KW-0862">Zinc</keyword>
<feature type="compositionally biased region" description="Low complexity" evidence="5">
    <location>
        <begin position="152"/>
        <end position="163"/>
    </location>
</feature>
<evidence type="ECO:0000256" key="5">
    <source>
        <dbReference type="SAM" id="MobiDB-lite"/>
    </source>
</evidence>
<proteinExistence type="predicted"/>
<organism evidence="7 9">
    <name type="scientific">Punica granatum</name>
    <name type="common">Pomegranate</name>
    <dbReference type="NCBI Taxonomy" id="22663"/>
    <lineage>
        <taxon>Eukaryota</taxon>
        <taxon>Viridiplantae</taxon>
        <taxon>Streptophyta</taxon>
        <taxon>Embryophyta</taxon>
        <taxon>Tracheophyta</taxon>
        <taxon>Spermatophyta</taxon>
        <taxon>Magnoliopsida</taxon>
        <taxon>eudicotyledons</taxon>
        <taxon>Gunneridae</taxon>
        <taxon>Pentapetalae</taxon>
        <taxon>rosids</taxon>
        <taxon>malvids</taxon>
        <taxon>Myrtales</taxon>
        <taxon>Lythraceae</taxon>
        <taxon>Punica</taxon>
    </lineage>
</organism>
<comment type="caution">
    <text evidence="7">The sequence shown here is derived from an EMBL/GenBank/DDBJ whole genome shotgun (WGS) entry which is preliminary data.</text>
</comment>
<dbReference type="PROSITE" id="PS50119">
    <property type="entry name" value="ZF_BBOX"/>
    <property type="match status" value="1"/>
</dbReference>
<dbReference type="PANTHER" id="PTHR31717:SF60">
    <property type="entry name" value="B-BOX TYPE ZINC FINGER FAMILY PROTEIN"/>
    <property type="match status" value="1"/>
</dbReference>
<evidence type="ECO:0000313" key="7">
    <source>
        <dbReference type="EMBL" id="OWM91331.1"/>
    </source>
</evidence>
<name>A0A218Y3D3_PUNGR</name>
<reference evidence="8 10" key="3">
    <citation type="submission" date="2017-11" db="EMBL/GenBank/DDBJ databases">
        <title>De-novo sequencing of pomegranate (Punica granatum L.) genome.</title>
        <authorList>
            <person name="Akparov Z."/>
            <person name="Amiraslanov A."/>
            <person name="Hajiyeva S."/>
            <person name="Abbasov M."/>
            <person name="Kaur K."/>
            <person name="Hamwieh A."/>
            <person name="Solovyev V."/>
            <person name="Salamov A."/>
            <person name="Braich B."/>
            <person name="Kosarev P."/>
            <person name="Mahmoud A."/>
            <person name="Hajiyev E."/>
            <person name="Babayeva S."/>
            <person name="Izzatullayeva V."/>
            <person name="Mammadov A."/>
            <person name="Mammadov A."/>
            <person name="Sharifova S."/>
            <person name="Ojaghi J."/>
            <person name="Eynullazada K."/>
            <person name="Bayramov B."/>
            <person name="Abdulazimova A."/>
            <person name="Shahmuradov I."/>
        </authorList>
    </citation>
    <scope>NUCLEOTIDE SEQUENCE [LARGE SCALE GENOMIC DNA]</scope>
    <source>
        <strain evidence="8">AG2017</strain>
        <strain evidence="10">cv. AG2017</strain>
        <tissue evidence="8">Leaf</tissue>
    </source>
</reference>
<feature type="domain" description="B box-type" evidence="6">
    <location>
        <begin position="1"/>
        <end position="45"/>
    </location>
</feature>
<dbReference type="CDD" id="cd19821">
    <property type="entry name" value="Bbox1_BBX-like"/>
    <property type="match status" value="1"/>
</dbReference>
<dbReference type="STRING" id="22663.A0A218Y3D3"/>
<keyword evidence="2 4" id="KW-0863">Zinc-finger</keyword>
<reference evidence="7" key="2">
    <citation type="submission" date="2017-06" db="EMBL/GenBank/DDBJ databases">
        <title>The pomegranate genome and the genomics of punicalagin biosynthesis.</title>
        <authorList>
            <person name="Xu C."/>
        </authorList>
    </citation>
    <scope>NUCLEOTIDE SEQUENCE [LARGE SCALE GENOMIC DNA]</scope>
    <source>
        <tissue evidence="7">Fresh leaf</tissue>
    </source>
</reference>
<evidence type="ECO:0000256" key="1">
    <source>
        <dbReference type="ARBA" id="ARBA00022723"/>
    </source>
</evidence>
<dbReference type="EMBL" id="PGOL01000379">
    <property type="protein sequence ID" value="PKI71400.1"/>
    <property type="molecule type" value="Genomic_DNA"/>
</dbReference>
<dbReference type="InterPro" id="IPR000315">
    <property type="entry name" value="Znf_B-box"/>
</dbReference>
<dbReference type="SMART" id="SM00336">
    <property type="entry name" value="BBOX"/>
    <property type="match status" value="1"/>
</dbReference>
<sequence length="176" mass="19141">MKQCELCKSPANIYCDPDRANLCWDCDKKVHGANFLVAKHTRTLLCHACQSPSPWRSSGLNLTPVVSVCGDCVKGRDRAESRIELGGDDIGGGTVYECDNNSDDGDDVDEHGEEDYGGEEEEEENQVVPGGLSSPPHPISTSSSSTDEESSSRSSSCRETANSMISRNRLRENNKL</sequence>
<evidence type="ECO:0000313" key="8">
    <source>
        <dbReference type="EMBL" id="PKI71400.1"/>
    </source>
</evidence>
<evidence type="ECO:0000256" key="2">
    <source>
        <dbReference type="ARBA" id="ARBA00022771"/>
    </source>
</evidence>
<evidence type="ECO:0000313" key="9">
    <source>
        <dbReference type="Proteomes" id="UP000197138"/>
    </source>
</evidence>
<reference evidence="9" key="1">
    <citation type="journal article" date="2017" name="Plant J.">
        <title>The pomegranate (Punica granatum L.) genome and the genomics of punicalagin biosynthesis.</title>
        <authorList>
            <person name="Qin G."/>
            <person name="Xu C."/>
            <person name="Ming R."/>
            <person name="Tang H."/>
            <person name="Guyot R."/>
            <person name="Kramer E.M."/>
            <person name="Hu Y."/>
            <person name="Yi X."/>
            <person name="Qi Y."/>
            <person name="Xu X."/>
            <person name="Gao Z."/>
            <person name="Pan H."/>
            <person name="Jian J."/>
            <person name="Tian Y."/>
            <person name="Yue Z."/>
            <person name="Xu Y."/>
        </authorList>
    </citation>
    <scope>NUCLEOTIDE SEQUENCE [LARGE SCALE GENOMIC DNA]</scope>
    <source>
        <strain evidence="9">cv. Dabenzi</strain>
    </source>
</reference>
<evidence type="ECO:0000259" key="6">
    <source>
        <dbReference type="PROSITE" id="PS50119"/>
    </source>
</evidence>
<feature type="region of interest" description="Disordered" evidence="5">
    <location>
        <begin position="84"/>
        <end position="176"/>
    </location>
</feature>
<dbReference type="PANTHER" id="PTHR31717">
    <property type="entry name" value="ZINC FINGER PROTEIN CONSTANS-LIKE 10"/>
    <property type="match status" value="1"/>
</dbReference>
<dbReference type="Proteomes" id="UP000233551">
    <property type="component" value="Unassembled WGS sequence"/>
</dbReference>
<gene>
    <name evidence="7" type="ORF">CDL15_Pgr000275</name>
    <name evidence="8" type="ORF">CRG98_008209</name>
</gene>
<protein>
    <recommendedName>
        <fullName evidence="6">B box-type domain-containing protein</fullName>
    </recommendedName>
</protein>
<dbReference type="InterPro" id="IPR049808">
    <property type="entry name" value="CONSTANS-like_Bbox1"/>
</dbReference>
<evidence type="ECO:0000256" key="4">
    <source>
        <dbReference type="PROSITE-ProRule" id="PRU00024"/>
    </source>
</evidence>
<keyword evidence="1" id="KW-0479">Metal-binding</keyword>
<dbReference type="Pfam" id="PF00643">
    <property type="entry name" value="zf-B_box"/>
    <property type="match status" value="1"/>
</dbReference>
<dbReference type="GO" id="GO:0008270">
    <property type="term" value="F:zinc ion binding"/>
    <property type="evidence" value="ECO:0007669"/>
    <property type="project" value="UniProtKB-KW"/>
</dbReference>
<dbReference type="AlphaFoldDB" id="A0A218Y3D3"/>
<feature type="compositionally biased region" description="Acidic residues" evidence="5">
    <location>
        <begin position="100"/>
        <end position="125"/>
    </location>
</feature>
<keyword evidence="10" id="KW-1185">Reference proteome</keyword>